<keyword evidence="2" id="KW-0614">Plasmid</keyword>
<keyword evidence="3" id="KW-1185">Reference proteome</keyword>
<keyword evidence="1" id="KW-0812">Transmembrane</keyword>
<evidence type="ECO:0000313" key="3">
    <source>
        <dbReference type="Proteomes" id="UP000228621"/>
    </source>
</evidence>
<evidence type="ECO:0008006" key="4">
    <source>
        <dbReference type="Google" id="ProtNLM"/>
    </source>
</evidence>
<feature type="transmembrane region" description="Helical" evidence="1">
    <location>
        <begin position="85"/>
        <end position="103"/>
    </location>
</feature>
<dbReference type="OrthoDB" id="6292275at2"/>
<dbReference type="AlphaFoldDB" id="A0A2A5JL08"/>
<evidence type="ECO:0000256" key="1">
    <source>
        <dbReference type="SAM" id="Phobius"/>
    </source>
</evidence>
<dbReference type="Proteomes" id="UP000228621">
    <property type="component" value="Unassembled WGS sequence"/>
</dbReference>
<feature type="transmembrane region" description="Helical" evidence="1">
    <location>
        <begin position="152"/>
        <end position="174"/>
    </location>
</feature>
<keyword evidence="1" id="KW-0472">Membrane</keyword>
<feature type="transmembrane region" description="Helical" evidence="1">
    <location>
        <begin position="47"/>
        <end position="65"/>
    </location>
</feature>
<comment type="caution">
    <text evidence="2">The sequence shown here is derived from an EMBL/GenBank/DDBJ whole genome shotgun (WGS) entry which is preliminary data.</text>
</comment>
<reference evidence="3" key="1">
    <citation type="journal article" date="2019" name="Genome Announc.">
        <title>Draft Genome Sequence of Pseudoalteromonas piscicida Strain 36Y ROTHPW, an Hypersaline Seawater Isolate from the South Coast of Sonora, Mexico.</title>
        <authorList>
            <person name="Sanchez-Diaz R."/>
            <person name="Molina-Garza Z.J."/>
            <person name="Cruz-Suarez L.E."/>
            <person name="Selvin J."/>
            <person name="Kiran G.S."/>
            <person name="Ibarra-Gamez J.C."/>
            <person name="Gomez-Gil B."/>
            <person name="Galaviz-Silva L."/>
        </authorList>
    </citation>
    <scope>NUCLEOTIDE SEQUENCE [LARGE SCALE GENOMIC DNA]</scope>
    <source>
        <strain evidence="3">36Y_RITHPW</strain>
    </source>
</reference>
<feature type="transmembrane region" description="Helical" evidence="1">
    <location>
        <begin position="115"/>
        <end position="132"/>
    </location>
</feature>
<dbReference type="EMBL" id="NKHF01000097">
    <property type="protein sequence ID" value="PCK30118.1"/>
    <property type="molecule type" value="Genomic_DNA"/>
</dbReference>
<proteinExistence type="predicted"/>
<dbReference type="RefSeq" id="WP_099643622.1">
    <property type="nucleotide sequence ID" value="NZ_JAQPZX010000060.1"/>
</dbReference>
<protein>
    <recommendedName>
        <fullName evidence="4">Integral membrane protein</fullName>
    </recommendedName>
</protein>
<keyword evidence="1" id="KW-1133">Transmembrane helix</keyword>
<organism evidence="2 3">
    <name type="scientific">Pseudoalteromonas piscicida</name>
    <dbReference type="NCBI Taxonomy" id="43662"/>
    <lineage>
        <taxon>Bacteria</taxon>
        <taxon>Pseudomonadati</taxon>
        <taxon>Pseudomonadota</taxon>
        <taxon>Gammaproteobacteria</taxon>
        <taxon>Alteromonadales</taxon>
        <taxon>Pseudoalteromonadaceae</taxon>
        <taxon>Pseudoalteromonas</taxon>
    </lineage>
</organism>
<accession>A0A2A5JL08</accession>
<name>A0A2A5JL08_PSEO7</name>
<evidence type="ECO:0000313" key="2">
    <source>
        <dbReference type="EMBL" id="PCK30118.1"/>
    </source>
</evidence>
<geneLocation type="plasmid" evidence="2">
    <name>unnamed</name>
</geneLocation>
<sequence>MNAVIAAIDWTLIVSKILALFALVFFAKQPFLKMLKDSPSKDVRDQVESSLLILVCISIIFHFFGRLAADAIINADMGVMAKRQVYYTYFSLHDLLAVVAIMRLHDIKNCQFARITRYVCYFSGVSIGLQLTRYVDRVVLEANFLEHIYSHGLVLTNALTAGLLLMYPLSRLLLISPNKRWS</sequence>
<feature type="transmembrane region" description="Helical" evidence="1">
    <location>
        <begin position="6"/>
        <end position="26"/>
    </location>
</feature>
<gene>
    <name evidence="2" type="ORF">CEX98_19180</name>
</gene>